<feature type="site" description="Transition state stabilizer" evidence="4">
    <location>
        <position position="24"/>
    </location>
</feature>
<dbReference type="EC" id="2.7.7.60" evidence="4"/>
<comment type="function">
    <text evidence="4">Catalyzes the formation of 4-diphosphocytidyl-2-C-methyl-D-erythritol from CTP and 2-C-methyl-D-erythritol 4-phosphate (MEP).</text>
</comment>
<dbReference type="NCBIfam" id="TIGR00453">
    <property type="entry name" value="ispD"/>
    <property type="match status" value="1"/>
</dbReference>
<keyword evidence="6" id="KW-1185">Reference proteome</keyword>
<dbReference type="Pfam" id="PF01128">
    <property type="entry name" value="IspD"/>
    <property type="match status" value="1"/>
</dbReference>
<dbReference type="Gene3D" id="3.90.550.10">
    <property type="entry name" value="Spore Coat Polysaccharide Biosynthesis Protein SpsA, Chain A"/>
    <property type="match status" value="1"/>
</dbReference>
<evidence type="ECO:0000313" key="6">
    <source>
        <dbReference type="Proteomes" id="UP000003100"/>
    </source>
</evidence>
<dbReference type="GO" id="GO:0050518">
    <property type="term" value="F:2-C-methyl-D-erythritol 4-phosphate cytidylyltransferase activity"/>
    <property type="evidence" value="ECO:0007669"/>
    <property type="project" value="UniProtKB-UniRule"/>
</dbReference>
<comment type="similarity">
    <text evidence="4">Belongs to the IspD/TarI cytidylyltransferase family. IspD subfamily.</text>
</comment>
<keyword evidence="1 4" id="KW-0808">Transferase</keyword>
<evidence type="ECO:0000256" key="2">
    <source>
        <dbReference type="ARBA" id="ARBA00022695"/>
    </source>
</evidence>
<keyword evidence="3 4" id="KW-0414">Isoprene biosynthesis</keyword>
<dbReference type="RefSeq" id="WP_005947712.1">
    <property type="nucleotide sequence ID" value="NZ_CP136423.1"/>
</dbReference>
<dbReference type="GO" id="GO:0019288">
    <property type="term" value="P:isopentenyl diphosphate biosynthetic process, methylerythritol 4-phosphate pathway"/>
    <property type="evidence" value="ECO:0007669"/>
    <property type="project" value="UniProtKB-UniRule"/>
</dbReference>
<proteinExistence type="inferred from homology"/>
<comment type="pathway">
    <text evidence="4">Isoprenoid biosynthesis; isopentenyl diphosphate biosynthesis via DXP pathway; isopentenyl diphosphate from 1-deoxy-D-xylulose 5-phosphate: step 2/6.</text>
</comment>
<reference evidence="5 6" key="1">
    <citation type="submission" date="2009-01" db="EMBL/GenBank/DDBJ databases">
        <authorList>
            <person name="Fulton L."/>
            <person name="Clifton S."/>
            <person name="Fulton B."/>
            <person name="Xu J."/>
            <person name="Minx P."/>
            <person name="Pepin K.H."/>
            <person name="Johnson M."/>
            <person name="Bhonagiri V."/>
            <person name="Nash W.E."/>
            <person name="Mardis E.R."/>
            <person name="Wilson R.K."/>
        </authorList>
    </citation>
    <scope>NUCLEOTIDE SEQUENCE [LARGE SCALE GENOMIC DNA]</scope>
    <source>
        <strain evidence="6">DSM 10507 / JCM 14656 / S5a33</strain>
    </source>
</reference>
<dbReference type="GeneID" id="86820732"/>
<dbReference type="FunFam" id="3.90.550.10:FF:000003">
    <property type="entry name" value="2-C-methyl-D-erythritol 4-phosphate cytidylyltransferase"/>
    <property type="match status" value="1"/>
</dbReference>
<accession>C0CL01</accession>
<dbReference type="InterPro" id="IPR034683">
    <property type="entry name" value="IspD/TarI"/>
</dbReference>
<evidence type="ECO:0000256" key="3">
    <source>
        <dbReference type="ARBA" id="ARBA00023229"/>
    </source>
</evidence>
<dbReference type="Proteomes" id="UP000003100">
    <property type="component" value="Unassembled WGS sequence"/>
</dbReference>
<dbReference type="PANTHER" id="PTHR32125:SF4">
    <property type="entry name" value="2-C-METHYL-D-ERYTHRITOL 4-PHOSPHATE CYTIDYLYLTRANSFERASE, CHLOROPLASTIC"/>
    <property type="match status" value="1"/>
</dbReference>
<dbReference type="InterPro" id="IPR001228">
    <property type="entry name" value="IspD"/>
</dbReference>
<dbReference type="InterPro" id="IPR050088">
    <property type="entry name" value="IspD/TarI_cytidylyltransf_bact"/>
</dbReference>
<dbReference type="AlphaFoldDB" id="C0CL01"/>
<evidence type="ECO:0000256" key="4">
    <source>
        <dbReference type="HAMAP-Rule" id="MF_00108"/>
    </source>
</evidence>
<dbReference type="HOGENOM" id="CLU_061281_2_2_9"/>
<dbReference type="UniPathway" id="UPA00056">
    <property type="reaction ID" value="UER00093"/>
</dbReference>
<dbReference type="HAMAP" id="MF_00108">
    <property type="entry name" value="IspD"/>
    <property type="match status" value="1"/>
</dbReference>
<feature type="site" description="Transition state stabilizer" evidence="4">
    <location>
        <position position="17"/>
    </location>
</feature>
<feature type="site" description="Positions MEP for the nucleophilic attack" evidence="4">
    <location>
        <position position="214"/>
    </location>
</feature>
<dbReference type="EMBL" id="ACBZ01000075">
    <property type="protein sequence ID" value="EEG49565.1"/>
    <property type="molecule type" value="Genomic_DNA"/>
</dbReference>
<keyword evidence="2 4" id="KW-0548">Nucleotidyltransferase</keyword>
<gene>
    <name evidence="4" type="primary">ispD</name>
    <name evidence="5" type="ORF">RUMHYD_01521</name>
</gene>
<dbReference type="eggNOG" id="COG1211">
    <property type="taxonomic scope" value="Bacteria"/>
</dbReference>
<dbReference type="CDD" id="cd02516">
    <property type="entry name" value="CDP-ME_synthetase"/>
    <property type="match status" value="1"/>
</dbReference>
<evidence type="ECO:0000313" key="5">
    <source>
        <dbReference type="EMBL" id="EEG49565.1"/>
    </source>
</evidence>
<evidence type="ECO:0000256" key="1">
    <source>
        <dbReference type="ARBA" id="ARBA00022679"/>
    </source>
</evidence>
<feature type="site" description="Positions MEP for the nucleophilic attack" evidence="4">
    <location>
        <position position="156"/>
    </location>
</feature>
<organism evidence="5 6">
    <name type="scientific">Blautia hydrogenotrophica (strain DSM 10507 / JCM 14656 / S5a33)</name>
    <name type="common">Ruminococcus hydrogenotrophicus</name>
    <dbReference type="NCBI Taxonomy" id="476272"/>
    <lineage>
        <taxon>Bacteria</taxon>
        <taxon>Bacillati</taxon>
        <taxon>Bacillota</taxon>
        <taxon>Clostridia</taxon>
        <taxon>Lachnospirales</taxon>
        <taxon>Lachnospiraceae</taxon>
        <taxon>Blautia</taxon>
    </lineage>
</organism>
<dbReference type="InterPro" id="IPR029044">
    <property type="entry name" value="Nucleotide-diphossugar_trans"/>
</dbReference>
<protein>
    <recommendedName>
        <fullName evidence="4">2-C-methyl-D-erythritol 4-phosphate cytidylyltransferase</fullName>
        <ecNumber evidence="4">2.7.7.60</ecNumber>
    </recommendedName>
    <alternativeName>
        <fullName evidence="4">4-diphosphocytidyl-2C-methyl-D-erythritol synthase</fullName>
    </alternativeName>
    <alternativeName>
        <fullName evidence="4">MEP cytidylyltransferase</fullName>
        <shortName evidence="4">MCT</shortName>
    </alternativeName>
</protein>
<comment type="catalytic activity">
    <reaction evidence="4">
        <text>2-C-methyl-D-erythritol 4-phosphate + CTP + H(+) = 4-CDP-2-C-methyl-D-erythritol + diphosphate</text>
        <dbReference type="Rhea" id="RHEA:13429"/>
        <dbReference type="ChEBI" id="CHEBI:15378"/>
        <dbReference type="ChEBI" id="CHEBI:33019"/>
        <dbReference type="ChEBI" id="CHEBI:37563"/>
        <dbReference type="ChEBI" id="CHEBI:57823"/>
        <dbReference type="ChEBI" id="CHEBI:58262"/>
        <dbReference type="EC" id="2.7.7.60"/>
    </reaction>
</comment>
<dbReference type="PANTHER" id="PTHR32125">
    <property type="entry name" value="2-C-METHYL-D-ERYTHRITOL 4-PHOSPHATE CYTIDYLYLTRANSFERASE, CHLOROPLASTIC"/>
    <property type="match status" value="1"/>
</dbReference>
<sequence>MGEKCTAIVLAAGQGKRMKTKIQKQFLSIQGHPVLYYSLRCFQECEWMDEIILVTGQESLEYCRKEIVEKYQITKVAKIIPGGKERYDSVYQGLLACADTDYVFVHDGARPMITEDILDRAFAAVRECGACVVGVPSKDTVKVADSEGYVSETPSRELVWNVQTPQVFSYNILREAHENIRKRKMHLITDDAMVVEQEGRCKVKLVLGSYENIKITTPEDLEIADIIIKNREFRKNEEKQKKTCKSILT</sequence>
<dbReference type="PATRIC" id="fig|476272.21.peg.2867"/>
<dbReference type="SUPFAM" id="SSF53448">
    <property type="entry name" value="Nucleotide-diphospho-sugar transferases"/>
    <property type="match status" value="1"/>
</dbReference>
<name>C0CL01_BLAHS</name>
<reference evidence="5 6" key="2">
    <citation type="submission" date="2009-02" db="EMBL/GenBank/DDBJ databases">
        <title>Draft genome sequence of Blautia hydrogenotrophica DSM 10507 (Ruminococcus hydrogenotrophicus DSM 10507).</title>
        <authorList>
            <person name="Sudarsanam P."/>
            <person name="Ley R."/>
            <person name="Guruge J."/>
            <person name="Turnbaugh P.J."/>
            <person name="Mahowald M."/>
            <person name="Liep D."/>
            <person name="Gordon J."/>
        </authorList>
    </citation>
    <scope>NUCLEOTIDE SEQUENCE [LARGE SCALE GENOMIC DNA]</scope>
    <source>
        <strain evidence="6">DSM 10507 / JCM 14656 / S5a33</strain>
    </source>
</reference>